<dbReference type="KEGG" id="ccz:CCALI_00436"/>
<dbReference type="AlphaFoldDB" id="S0ESI9"/>
<dbReference type="eggNOG" id="COG0737">
    <property type="taxonomic scope" value="Bacteria"/>
</dbReference>
<organism evidence="2 3">
    <name type="scientific">Chthonomonas calidirosea (strain DSM 23976 / ICMP 18418 / T49)</name>
    <dbReference type="NCBI Taxonomy" id="1303518"/>
    <lineage>
        <taxon>Bacteria</taxon>
        <taxon>Bacillati</taxon>
        <taxon>Armatimonadota</taxon>
        <taxon>Chthonomonadia</taxon>
        <taxon>Chthonomonadales</taxon>
        <taxon>Chthonomonadaceae</taxon>
        <taxon>Chthonomonas</taxon>
    </lineage>
</organism>
<evidence type="ECO:0000313" key="2">
    <source>
        <dbReference type="EMBL" id="CCW34271.1"/>
    </source>
</evidence>
<dbReference type="PANTHER" id="PTHR11575">
    <property type="entry name" value="5'-NUCLEOTIDASE-RELATED"/>
    <property type="match status" value="1"/>
</dbReference>
<name>S0ESI9_CHTCT</name>
<dbReference type="STRING" id="454171.CP488_00720"/>
<dbReference type="CDD" id="cd00845">
    <property type="entry name" value="MPP_UshA_N_like"/>
    <property type="match status" value="1"/>
</dbReference>
<protein>
    <submittedName>
        <fullName evidence="2">5'-nucleotidase/2',3'-cyclic phosphodiesterase and related esterases</fullName>
    </submittedName>
</protein>
<sequence length="264" mass="29520">MSFFILHTNDFHNKLTSEKAERIRELKQSLGDRCLLLLDAGDAISAGNLNYHLRGEPILDLMNACGYDAMTLGNREFHFTKVGLRCKIGRATFPILCANLYEKDSSFTYSRPMDTYFASSPSLPLQPAFIRTAPLQQKVLVVGLTVPMITARMASRSISAYLFENPLKVATEMIPRLQAWVQPDLTIALTHIGVAMDRRLAESVPTLDLIIGGHTHELLPQGEWVGDTLIVQAGCYARHIGYVEWDFQRGRGEKGRLTARVEAL</sequence>
<evidence type="ECO:0000313" key="3">
    <source>
        <dbReference type="Proteomes" id="UP000014227"/>
    </source>
</evidence>
<gene>
    <name evidence="2" type="ORF">CCALI_00436</name>
</gene>
<feature type="domain" description="Calcineurin-like phosphoesterase" evidence="1">
    <location>
        <begin position="5"/>
        <end position="217"/>
    </location>
</feature>
<dbReference type="GO" id="GO:0016787">
    <property type="term" value="F:hydrolase activity"/>
    <property type="evidence" value="ECO:0007669"/>
    <property type="project" value="InterPro"/>
</dbReference>
<dbReference type="PRINTS" id="PR01607">
    <property type="entry name" value="APYRASEFAMLY"/>
</dbReference>
<dbReference type="InterPro" id="IPR029052">
    <property type="entry name" value="Metallo-depent_PP-like"/>
</dbReference>
<dbReference type="EMBL" id="HF951689">
    <property type="protein sequence ID" value="CCW34271.1"/>
    <property type="molecule type" value="Genomic_DNA"/>
</dbReference>
<keyword evidence="3" id="KW-1185">Reference proteome</keyword>
<evidence type="ECO:0000259" key="1">
    <source>
        <dbReference type="Pfam" id="PF00149"/>
    </source>
</evidence>
<dbReference type="RefSeq" id="WP_016481833.1">
    <property type="nucleotide sequence ID" value="NC_021487.1"/>
</dbReference>
<dbReference type="PANTHER" id="PTHR11575:SF24">
    <property type="entry name" value="5'-NUCLEOTIDASE"/>
    <property type="match status" value="1"/>
</dbReference>
<dbReference type="Gene3D" id="3.60.21.10">
    <property type="match status" value="1"/>
</dbReference>
<proteinExistence type="predicted"/>
<dbReference type="InterPro" id="IPR004843">
    <property type="entry name" value="Calcineurin-like_PHP"/>
</dbReference>
<dbReference type="Pfam" id="PF00149">
    <property type="entry name" value="Metallophos"/>
    <property type="match status" value="1"/>
</dbReference>
<dbReference type="GO" id="GO:0030288">
    <property type="term" value="C:outer membrane-bounded periplasmic space"/>
    <property type="evidence" value="ECO:0007669"/>
    <property type="project" value="TreeGrafter"/>
</dbReference>
<dbReference type="Proteomes" id="UP000014227">
    <property type="component" value="Chromosome I"/>
</dbReference>
<dbReference type="OrthoDB" id="9793179at2"/>
<reference evidence="3" key="1">
    <citation type="submission" date="2013-03" db="EMBL/GenBank/DDBJ databases">
        <title>Genome sequence of Chthonomonas calidirosea, the first sequenced genome from the Armatimonadetes phylum (formally candidate division OP10).</title>
        <authorList>
            <person name="Lee K.C.Y."/>
            <person name="Morgan X.C."/>
            <person name="Dunfield P.F."/>
            <person name="Tamas I."/>
            <person name="Houghton K.M."/>
            <person name="Vyssotski M."/>
            <person name="Ryan J.L.J."/>
            <person name="Lagutin K."/>
            <person name="McDonald I.R."/>
            <person name="Stott M.B."/>
        </authorList>
    </citation>
    <scope>NUCLEOTIDE SEQUENCE [LARGE SCALE GENOMIC DNA]</scope>
    <source>
        <strain evidence="3">DSM 23976 / ICMP 18418 / T49</strain>
    </source>
</reference>
<accession>S0ESI9</accession>
<dbReference type="GO" id="GO:0009166">
    <property type="term" value="P:nucleotide catabolic process"/>
    <property type="evidence" value="ECO:0007669"/>
    <property type="project" value="InterPro"/>
</dbReference>
<dbReference type="InterPro" id="IPR006179">
    <property type="entry name" value="5_nucleotidase/apyrase"/>
</dbReference>
<dbReference type="HOGENOM" id="CLU_1052515_0_0_0"/>
<dbReference type="InParanoid" id="S0ESI9"/>
<dbReference type="SUPFAM" id="SSF56300">
    <property type="entry name" value="Metallo-dependent phosphatases"/>
    <property type="match status" value="1"/>
</dbReference>
<dbReference type="PATRIC" id="fig|1303518.3.peg.443"/>